<keyword evidence="3" id="KW-0004">4Fe-4S</keyword>
<evidence type="ECO:0000256" key="4">
    <source>
        <dbReference type="ARBA" id="ARBA00022723"/>
    </source>
</evidence>
<evidence type="ECO:0000313" key="11">
    <source>
        <dbReference type="Proteomes" id="UP001208689"/>
    </source>
</evidence>
<comment type="cofactor">
    <cofactor evidence="1">
        <name>[4Fe-4S] cluster</name>
        <dbReference type="ChEBI" id="CHEBI:49883"/>
    </cofactor>
</comment>
<dbReference type="InterPro" id="IPR013983">
    <property type="entry name" value="Ald_Fedxn_OxRdtase_N"/>
</dbReference>
<sequence length="610" mass="65315">MANGMMNKFLHVNLSSKTVEEKPEYNEYMKEYLGGSGVGTKIIYELTKGKDIKTMDAFSPDNLLVIASGAGTGVVGFPSPSRYHVMCTKSPLTGSIGSANSGGAWGYHLKKGGYDGVVFEGKAEGPVYLAVLDGKVEIVDGTDLVGKDVFGKTDALMEKYKDLGYKVSVACVSNAAENGSEMASIMNDYHRAAGRTGVGAVMASKNLLAVVAGGMQTIELADKDAFKVASKEALGKLKENGLTGQGLPAYGTALLVNVINGVGSLPQKNWQFGSSEESDKISGETLAKDHLRKKNPCWGCSIACGRATKVDDGPFAIAETEGPEYESIWAFGNDCGIYDLKPIIMANHLCDQYGLDTISMGSTVACAMELAEKGFIPAGDYAGIDLKFGSGQGLVDAIKAAGQGKTEFGKLLAKGSRRLAKHYGHPELSMEVKGLDMPAYDPRGIKGIGLNYATSNRGGCHVTGYTIAPEIAGLPEQIDRLDYESKPFWVMAFQNLTAMINSSGSCLFTSFALGGPDYANLLNPIMGKSYTGDDMFAIGDKIYCMQRVLMDRMGVEKDTLPDRLLKTPMPEGVSKGEICELDKMLPEYYKLRGWTPDGKVSEEKMKELGI</sequence>
<evidence type="ECO:0000313" key="10">
    <source>
        <dbReference type="EMBL" id="UYP45930.1"/>
    </source>
</evidence>
<dbReference type="Pfam" id="PF02730">
    <property type="entry name" value="AFOR_N"/>
    <property type="match status" value="1"/>
</dbReference>
<dbReference type="InterPro" id="IPR051919">
    <property type="entry name" value="W-dependent_AOR"/>
</dbReference>
<evidence type="ECO:0000256" key="8">
    <source>
        <dbReference type="ARBA" id="ARBA00049934"/>
    </source>
</evidence>
<comment type="cofactor">
    <cofactor evidence="8">
        <name>tungstopterin</name>
        <dbReference type="ChEBI" id="CHEBI:30402"/>
    </cofactor>
</comment>
<dbReference type="EMBL" id="CP104013">
    <property type="protein sequence ID" value="UYP45930.1"/>
    <property type="molecule type" value="Genomic_DNA"/>
</dbReference>
<dbReference type="EC" id="1.2.7.5" evidence="10"/>
<evidence type="ECO:0000256" key="7">
    <source>
        <dbReference type="ARBA" id="ARBA00023014"/>
    </source>
</evidence>
<dbReference type="GO" id="GO:0033726">
    <property type="term" value="F:aldehyde ferredoxin oxidoreductase activity"/>
    <property type="evidence" value="ECO:0007669"/>
    <property type="project" value="UniProtKB-EC"/>
</dbReference>
<organism evidence="10 11">
    <name type="scientific">Candidatus Lokiarchaeum ossiferum</name>
    <dbReference type="NCBI Taxonomy" id="2951803"/>
    <lineage>
        <taxon>Archaea</taxon>
        <taxon>Promethearchaeati</taxon>
        <taxon>Promethearchaeota</taxon>
        <taxon>Promethearchaeia</taxon>
        <taxon>Promethearchaeales</taxon>
        <taxon>Promethearchaeaceae</taxon>
        <taxon>Candidatus Lokiarchaeum</taxon>
    </lineage>
</organism>
<keyword evidence="4" id="KW-0479">Metal-binding</keyword>
<dbReference type="InterPro" id="IPR036503">
    <property type="entry name" value="Ald_Fedxn_OxRdtase_N_sf"/>
</dbReference>
<dbReference type="Proteomes" id="UP001208689">
    <property type="component" value="Chromosome"/>
</dbReference>
<dbReference type="InterPro" id="IPR036021">
    <property type="entry name" value="Tungsten_al_ferr_oxy-like_C"/>
</dbReference>
<dbReference type="SMART" id="SM00790">
    <property type="entry name" value="AFOR_N"/>
    <property type="match status" value="1"/>
</dbReference>
<dbReference type="Gene3D" id="1.10.569.10">
    <property type="entry name" value="Aldehyde Ferredoxin Oxidoreductase Protein, subunit A, domain 2"/>
    <property type="match status" value="1"/>
</dbReference>
<gene>
    <name evidence="10" type="ORF">NEF87_002215</name>
</gene>
<reference evidence="10" key="1">
    <citation type="submission" date="2022-09" db="EMBL/GenBank/DDBJ databases">
        <title>Actin cytoskeleton and complex cell architecture in an #Asgard archaeon.</title>
        <authorList>
            <person name="Ponce Toledo R.I."/>
            <person name="Schleper C."/>
            <person name="Rodrigues Oliveira T."/>
            <person name="Wollweber F."/>
            <person name="Xu J."/>
            <person name="Rittmann S."/>
            <person name="Klingl A."/>
            <person name="Pilhofer M."/>
        </authorList>
    </citation>
    <scope>NUCLEOTIDE SEQUENCE</scope>
    <source>
        <strain evidence="10">B-35</strain>
    </source>
</reference>
<dbReference type="InterPro" id="IPR013984">
    <property type="entry name" value="Ald_Fedxn_OxRdtase_dom2"/>
</dbReference>
<dbReference type="InterPro" id="IPR013985">
    <property type="entry name" value="Ald_Fedxn_OxRdtase_dom3"/>
</dbReference>
<feature type="domain" description="Aldehyde ferredoxin oxidoreductase N-terminal" evidence="9">
    <location>
        <begin position="5"/>
        <end position="215"/>
    </location>
</feature>
<evidence type="ECO:0000259" key="9">
    <source>
        <dbReference type="SMART" id="SM00790"/>
    </source>
</evidence>
<dbReference type="Pfam" id="PF01314">
    <property type="entry name" value="AFOR_C"/>
    <property type="match status" value="1"/>
</dbReference>
<proteinExistence type="inferred from homology"/>
<comment type="similarity">
    <text evidence="2">Belongs to the AOR/FOR family.</text>
</comment>
<evidence type="ECO:0000256" key="3">
    <source>
        <dbReference type="ARBA" id="ARBA00022485"/>
    </source>
</evidence>
<dbReference type="Gene3D" id="3.60.9.10">
    <property type="entry name" value="Aldehyde ferredoxin oxidoreductase, N-terminal domain"/>
    <property type="match status" value="1"/>
</dbReference>
<keyword evidence="7" id="KW-0411">Iron-sulfur</keyword>
<dbReference type="SUPFAM" id="SSF56228">
    <property type="entry name" value="Aldehyde ferredoxin oxidoreductase, N-terminal domain"/>
    <property type="match status" value="1"/>
</dbReference>
<evidence type="ECO:0000256" key="2">
    <source>
        <dbReference type="ARBA" id="ARBA00011032"/>
    </source>
</evidence>
<dbReference type="InterPro" id="IPR001203">
    <property type="entry name" value="OxRdtase_Ald_Fedxn_C"/>
</dbReference>
<evidence type="ECO:0000256" key="1">
    <source>
        <dbReference type="ARBA" id="ARBA00001966"/>
    </source>
</evidence>
<evidence type="ECO:0000256" key="5">
    <source>
        <dbReference type="ARBA" id="ARBA00023002"/>
    </source>
</evidence>
<keyword evidence="11" id="KW-1185">Reference proteome</keyword>
<evidence type="ECO:0000256" key="6">
    <source>
        <dbReference type="ARBA" id="ARBA00023004"/>
    </source>
</evidence>
<name>A0ABY6HQZ3_9ARCH</name>
<keyword evidence="6" id="KW-0408">Iron</keyword>
<dbReference type="Gene3D" id="1.10.599.10">
    <property type="entry name" value="Aldehyde Ferredoxin Oxidoreductase Protein, subunit A, domain 3"/>
    <property type="match status" value="1"/>
</dbReference>
<dbReference type="PANTHER" id="PTHR30038:SF0">
    <property type="entry name" value="TUNGSTEN-CONTAINING ALDEHYDE FERREDOXIN OXIDOREDUCTASE"/>
    <property type="match status" value="1"/>
</dbReference>
<dbReference type="PANTHER" id="PTHR30038">
    <property type="entry name" value="ALDEHYDE FERREDOXIN OXIDOREDUCTASE"/>
    <property type="match status" value="1"/>
</dbReference>
<dbReference type="SUPFAM" id="SSF48310">
    <property type="entry name" value="Aldehyde ferredoxin oxidoreductase, C-terminal domains"/>
    <property type="match status" value="1"/>
</dbReference>
<keyword evidence="5 10" id="KW-0560">Oxidoreductase</keyword>
<accession>A0ABY6HQZ3</accession>
<protein>
    <submittedName>
        <fullName evidence="10">Tungsten-containing aldehyde ferredoxin oxidoreductase</fullName>
        <ecNumber evidence="10">1.2.7.5</ecNumber>
    </submittedName>
</protein>